<dbReference type="InterPro" id="IPR006260">
    <property type="entry name" value="TonB/TolA_C"/>
</dbReference>
<evidence type="ECO:0000259" key="6">
    <source>
        <dbReference type="Pfam" id="PF03544"/>
    </source>
</evidence>
<dbReference type="InterPro" id="IPR052173">
    <property type="entry name" value="Beta-lactam_resp_regulator"/>
</dbReference>
<protein>
    <submittedName>
        <fullName evidence="8">Transcriptional regulator</fullName>
    </submittedName>
</protein>
<evidence type="ECO:0000313" key="9">
    <source>
        <dbReference type="Proteomes" id="UP000249393"/>
    </source>
</evidence>
<keyword evidence="2 5" id="KW-0812">Transmembrane</keyword>
<evidence type="ECO:0000259" key="7">
    <source>
        <dbReference type="Pfam" id="PF05569"/>
    </source>
</evidence>
<dbReference type="AlphaFoldDB" id="A0A2W5X3M4"/>
<evidence type="ECO:0000256" key="1">
    <source>
        <dbReference type="ARBA" id="ARBA00004167"/>
    </source>
</evidence>
<dbReference type="NCBIfam" id="TIGR01352">
    <property type="entry name" value="tonB_Cterm"/>
    <property type="match status" value="1"/>
</dbReference>
<dbReference type="Pfam" id="PF03544">
    <property type="entry name" value="TonB_C"/>
    <property type="match status" value="1"/>
</dbReference>
<keyword evidence="3 5" id="KW-1133">Transmembrane helix</keyword>
<evidence type="ECO:0000256" key="2">
    <source>
        <dbReference type="ARBA" id="ARBA00022692"/>
    </source>
</evidence>
<evidence type="ECO:0000256" key="4">
    <source>
        <dbReference type="ARBA" id="ARBA00023136"/>
    </source>
</evidence>
<dbReference type="InterPro" id="IPR037682">
    <property type="entry name" value="TonB_C"/>
</dbReference>
<accession>A0A2W5X3M4</accession>
<gene>
    <name evidence="8" type="ORF">DI526_07680</name>
</gene>
<dbReference type="GO" id="GO:0055085">
    <property type="term" value="P:transmembrane transport"/>
    <property type="evidence" value="ECO:0007669"/>
    <property type="project" value="InterPro"/>
</dbReference>
<evidence type="ECO:0000256" key="3">
    <source>
        <dbReference type="ARBA" id="ARBA00022989"/>
    </source>
</evidence>
<dbReference type="PANTHER" id="PTHR34978">
    <property type="entry name" value="POSSIBLE SENSOR-TRANSDUCER PROTEIN BLAR"/>
    <property type="match status" value="1"/>
</dbReference>
<feature type="transmembrane region" description="Helical" evidence="5">
    <location>
        <begin position="38"/>
        <end position="68"/>
    </location>
</feature>
<feature type="transmembrane region" description="Helical" evidence="5">
    <location>
        <begin position="88"/>
        <end position="109"/>
    </location>
</feature>
<dbReference type="Gene3D" id="3.30.1150.10">
    <property type="match status" value="1"/>
</dbReference>
<evidence type="ECO:0000256" key="5">
    <source>
        <dbReference type="SAM" id="Phobius"/>
    </source>
</evidence>
<comment type="subcellular location">
    <subcellularLocation>
        <location evidence="1">Membrane</location>
        <topology evidence="1">Single-pass membrane protein</topology>
    </subcellularLocation>
</comment>
<feature type="transmembrane region" description="Helical" evidence="5">
    <location>
        <begin position="276"/>
        <end position="296"/>
    </location>
</feature>
<dbReference type="GO" id="GO:0016020">
    <property type="term" value="C:membrane"/>
    <property type="evidence" value="ECO:0007669"/>
    <property type="project" value="UniProtKB-SubCell"/>
</dbReference>
<dbReference type="CDD" id="cd07341">
    <property type="entry name" value="M56_BlaR1_MecR1_like"/>
    <property type="match status" value="1"/>
</dbReference>
<evidence type="ECO:0000313" key="8">
    <source>
        <dbReference type="EMBL" id="PZR35284.1"/>
    </source>
</evidence>
<feature type="domain" description="Peptidase M56" evidence="7">
    <location>
        <begin position="12"/>
        <end position="265"/>
    </location>
</feature>
<comment type="caution">
    <text evidence="8">The sequence shown here is derived from an EMBL/GenBank/DDBJ whole genome shotgun (WGS) entry which is preliminary data.</text>
</comment>
<keyword evidence="4 5" id="KW-0472">Membrane</keyword>
<organism evidence="8 9">
    <name type="scientific">Caulobacter segnis</name>
    <dbReference type="NCBI Taxonomy" id="88688"/>
    <lineage>
        <taxon>Bacteria</taxon>
        <taxon>Pseudomonadati</taxon>
        <taxon>Pseudomonadota</taxon>
        <taxon>Alphaproteobacteria</taxon>
        <taxon>Caulobacterales</taxon>
        <taxon>Caulobacteraceae</taxon>
        <taxon>Caulobacter</taxon>
    </lineage>
</organism>
<proteinExistence type="predicted"/>
<dbReference type="PANTHER" id="PTHR34978:SF3">
    <property type="entry name" value="SLR0241 PROTEIN"/>
    <property type="match status" value="1"/>
</dbReference>
<dbReference type="Pfam" id="PF05569">
    <property type="entry name" value="Peptidase_M56"/>
    <property type="match status" value="1"/>
</dbReference>
<dbReference type="SUPFAM" id="SSF74653">
    <property type="entry name" value="TolA/TonB C-terminal domain"/>
    <property type="match status" value="1"/>
</dbReference>
<name>A0A2W5X3M4_9CAUL</name>
<dbReference type="EMBL" id="QFQZ01000017">
    <property type="protein sequence ID" value="PZR35284.1"/>
    <property type="molecule type" value="Genomic_DNA"/>
</dbReference>
<reference evidence="8 9" key="1">
    <citation type="submission" date="2017-08" db="EMBL/GenBank/DDBJ databases">
        <title>Infants hospitalized years apart are colonized by the same room-sourced microbial strains.</title>
        <authorList>
            <person name="Brooks B."/>
            <person name="Olm M.R."/>
            <person name="Firek B.A."/>
            <person name="Baker R."/>
            <person name="Thomas B.C."/>
            <person name="Morowitz M.J."/>
            <person name="Banfield J.F."/>
        </authorList>
    </citation>
    <scope>NUCLEOTIDE SEQUENCE [LARGE SCALE GENOMIC DNA]</scope>
    <source>
        <strain evidence="8">S2_003_000_R2_4</strain>
    </source>
</reference>
<dbReference type="InterPro" id="IPR008756">
    <property type="entry name" value="Peptidase_M56"/>
</dbReference>
<sequence>MSAAVLSEIVGGNLALAAGVALVMSLRAPVRRRFGALAAYLLWLTPPLCALAALLPAPVAATSVAPIVASASRAAGQVVPAVLATEAVARALILIWLVGAVANAAVFVVRQMRFTRSLGKLTPDPRDPTLLRGRHVGTGPMVLARPWPRIVLPADFETCFQGEARDLVLAHERVHLARGDALINALVVAVHCLAWFNPLAHLGARRLRLDQEMACDEAVLSRRPQARRLYAETLLGAVITPRVVPFGCPWPAGGAHTLKERLVMLNIPAKSPARKAAGLALAALVGLAGAGAVWAAEARPAPAITKPDWAIKPTAEDMARFYPATAAAANLEGRAVIDCRVLTTGRLTRCKVRSESPGDHGFGAAALQLAEIFQMRPQTLDGKPVAGGQVTIPLVFAVGPKA</sequence>
<feature type="domain" description="TonB C-terminal" evidence="6">
    <location>
        <begin position="321"/>
        <end position="396"/>
    </location>
</feature>
<feature type="transmembrane region" description="Helical" evidence="5">
    <location>
        <begin position="6"/>
        <end position="26"/>
    </location>
</feature>
<dbReference type="Proteomes" id="UP000249393">
    <property type="component" value="Unassembled WGS sequence"/>
</dbReference>
<dbReference type="RefSeq" id="WP_304276256.1">
    <property type="nucleotide sequence ID" value="NZ_QFQZ01000017.1"/>
</dbReference>